<dbReference type="InterPro" id="IPR050707">
    <property type="entry name" value="HTH_MetabolicPath_Reg"/>
</dbReference>
<feature type="domain" description="IclR-ED" evidence="8">
    <location>
        <begin position="69"/>
        <end position="253"/>
    </location>
</feature>
<dbReference type="CDD" id="cd00090">
    <property type="entry name" value="HTH_ARSR"/>
    <property type="match status" value="1"/>
</dbReference>
<dbReference type="Pfam" id="PF01614">
    <property type="entry name" value="IclR_C"/>
    <property type="match status" value="1"/>
</dbReference>
<gene>
    <name evidence="9" type="ORF">DJ010_04225</name>
</gene>
<dbReference type="InterPro" id="IPR036390">
    <property type="entry name" value="WH_DNA-bd_sf"/>
</dbReference>
<dbReference type="Proteomes" id="UP000245507">
    <property type="component" value="Unassembled WGS sequence"/>
</dbReference>
<dbReference type="PANTHER" id="PTHR30136:SF35">
    <property type="entry name" value="HTH-TYPE TRANSCRIPTIONAL REGULATOR RV1719"/>
    <property type="match status" value="1"/>
</dbReference>
<dbReference type="Pfam" id="PF09339">
    <property type="entry name" value="HTH_IclR"/>
    <property type="match status" value="1"/>
</dbReference>
<dbReference type="PANTHER" id="PTHR30136">
    <property type="entry name" value="HELIX-TURN-HELIX TRANSCRIPTIONAL REGULATOR, ICLR FAMILY"/>
    <property type="match status" value="1"/>
</dbReference>
<evidence type="ECO:0000256" key="5">
    <source>
        <dbReference type="ARBA" id="ARBA00058938"/>
    </source>
</evidence>
<dbReference type="GO" id="GO:0003677">
    <property type="term" value="F:DNA binding"/>
    <property type="evidence" value="ECO:0007669"/>
    <property type="project" value="UniProtKB-KW"/>
</dbReference>
<dbReference type="GO" id="GO:0045892">
    <property type="term" value="P:negative regulation of DNA-templated transcription"/>
    <property type="evidence" value="ECO:0007669"/>
    <property type="project" value="TreeGrafter"/>
</dbReference>
<dbReference type="PROSITE" id="PS51078">
    <property type="entry name" value="ICLR_ED"/>
    <property type="match status" value="1"/>
</dbReference>
<dbReference type="InterPro" id="IPR029016">
    <property type="entry name" value="GAF-like_dom_sf"/>
</dbReference>
<name>A0A316TRF9_9ACTN</name>
<protein>
    <recommendedName>
        <fullName evidence="6">Glycerol operon regulatory protein</fullName>
    </recommendedName>
</protein>
<dbReference type="InterPro" id="IPR014757">
    <property type="entry name" value="Tscrpt_reg_IclR_C"/>
</dbReference>
<keyword evidence="4" id="KW-0804">Transcription</keyword>
<dbReference type="SUPFAM" id="SSF46785">
    <property type="entry name" value="Winged helix' DNA-binding domain"/>
    <property type="match status" value="1"/>
</dbReference>
<dbReference type="OrthoDB" id="8479143at2"/>
<evidence type="ECO:0000259" key="7">
    <source>
        <dbReference type="PROSITE" id="PS51077"/>
    </source>
</evidence>
<sequence length="263" mass="28352">MSDGGLSSVGNAARLLKAFLSREKEIGVSELARRLDLGKSTVHRLLTTLVQEGLVERNPETGAYRLGLTMFELGQVVQSHMDLHGAVGPVLAALREETHEGCQVGVLDGHEVVYIDRLESSQTLRLFNETGRRVPVHTTSSGKVLLAHLDEEHLTRVLEAASPLAEMTPRSITDPEQLRGDLARIRARGWSEAVEEREVGVASIAAPIRDASGRVVAAISIGGPAARLGAQQRRRLAEVIVEAGEAASRRLGWSPESSLAREG</sequence>
<accession>A0A316TRF9</accession>
<keyword evidence="2" id="KW-0805">Transcription regulation</keyword>
<dbReference type="PROSITE" id="PS51077">
    <property type="entry name" value="HTH_ICLR"/>
    <property type="match status" value="1"/>
</dbReference>
<comment type="function">
    <text evidence="5">May be an activator protein for the gylABX operon.</text>
</comment>
<dbReference type="Gene3D" id="1.10.10.10">
    <property type="entry name" value="Winged helix-like DNA-binding domain superfamily/Winged helix DNA-binding domain"/>
    <property type="match status" value="1"/>
</dbReference>
<dbReference type="EMBL" id="QGDD01000001">
    <property type="protein sequence ID" value="PWN04822.1"/>
    <property type="molecule type" value="Genomic_DNA"/>
</dbReference>
<evidence type="ECO:0000256" key="4">
    <source>
        <dbReference type="ARBA" id="ARBA00023163"/>
    </source>
</evidence>
<evidence type="ECO:0000256" key="1">
    <source>
        <dbReference type="ARBA" id="ARBA00022798"/>
    </source>
</evidence>
<evidence type="ECO:0000313" key="9">
    <source>
        <dbReference type="EMBL" id="PWN04822.1"/>
    </source>
</evidence>
<organism evidence="9 10">
    <name type="scientific">Nocardioides silvaticus</name>
    <dbReference type="NCBI Taxonomy" id="2201891"/>
    <lineage>
        <taxon>Bacteria</taxon>
        <taxon>Bacillati</taxon>
        <taxon>Actinomycetota</taxon>
        <taxon>Actinomycetes</taxon>
        <taxon>Propionibacteriales</taxon>
        <taxon>Nocardioidaceae</taxon>
        <taxon>Nocardioides</taxon>
    </lineage>
</organism>
<evidence type="ECO:0000256" key="2">
    <source>
        <dbReference type="ARBA" id="ARBA00023015"/>
    </source>
</evidence>
<feature type="domain" description="HTH iclR-type" evidence="7">
    <location>
        <begin position="6"/>
        <end position="68"/>
    </location>
</feature>
<dbReference type="InterPro" id="IPR011991">
    <property type="entry name" value="ArsR-like_HTH"/>
</dbReference>
<dbReference type="SUPFAM" id="SSF55781">
    <property type="entry name" value="GAF domain-like"/>
    <property type="match status" value="1"/>
</dbReference>
<reference evidence="9 10" key="1">
    <citation type="submission" date="2018-05" db="EMBL/GenBank/DDBJ databases">
        <title>Nocardioides silvaticus genome.</title>
        <authorList>
            <person name="Li C."/>
            <person name="Wang G."/>
        </authorList>
    </citation>
    <scope>NUCLEOTIDE SEQUENCE [LARGE SCALE GENOMIC DNA]</scope>
    <source>
        <strain evidence="9 10">CCTCC AB 2018079</strain>
    </source>
</reference>
<evidence type="ECO:0000256" key="6">
    <source>
        <dbReference type="ARBA" id="ARBA00070406"/>
    </source>
</evidence>
<comment type="caution">
    <text evidence="9">The sequence shown here is derived from an EMBL/GenBank/DDBJ whole genome shotgun (WGS) entry which is preliminary data.</text>
</comment>
<dbReference type="FunFam" id="1.10.10.10:FF:000056">
    <property type="entry name" value="IclR family transcriptional regulator"/>
    <property type="match status" value="1"/>
</dbReference>
<dbReference type="InterPro" id="IPR005471">
    <property type="entry name" value="Tscrpt_reg_IclR_N"/>
</dbReference>
<dbReference type="GO" id="GO:0003700">
    <property type="term" value="F:DNA-binding transcription factor activity"/>
    <property type="evidence" value="ECO:0007669"/>
    <property type="project" value="TreeGrafter"/>
</dbReference>
<dbReference type="RefSeq" id="WP_109692326.1">
    <property type="nucleotide sequence ID" value="NZ_QGDD01000001.1"/>
</dbReference>
<keyword evidence="1" id="KW-0319">Glycerol metabolism</keyword>
<dbReference type="AlphaFoldDB" id="A0A316TRF9"/>
<keyword evidence="3" id="KW-0238">DNA-binding</keyword>
<dbReference type="Gene3D" id="3.30.450.40">
    <property type="match status" value="1"/>
</dbReference>
<evidence type="ECO:0000256" key="3">
    <source>
        <dbReference type="ARBA" id="ARBA00023125"/>
    </source>
</evidence>
<dbReference type="GO" id="GO:0006071">
    <property type="term" value="P:glycerol metabolic process"/>
    <property type="evidence" value="ECO:0007669"/>
    <property type="project" value="UniProtKB-KW"/>
</dbReference>
<dbReference type="InterPro" id="IPR036388">
    <property type="entry name" value="WH-like_DNA-bd_sf"/>
</dbReference>
<evidence type="ECO:0000259" key="8">
    <source>
        <dbReference type="PROSITE" id="PS51078"/>
    </source>
</evidence>
<evidence type="ECO:0000313" key="10">
    <source>
        <dbReference type="Proteomes" id="UP000245507"/>
    </source>
</evidence>
<proteinExistence type="predicted"/>
<dbReference type="SMART" id="SM00346">
    <property type="entry name" value="HTH_ICLR"/>
    <property type="match status" value="1"/>
</dbReference>
<keyword evidence="10" id="KW-1185">Reference proteome</keyword>